<dbReference type="PROSITE" id="PS50893">
    <property type="entry name" value="ABC_TRANSPORTER_2"/>
    <property type="match status" value="1"/>
</dbReference>
<gene>
    <name evidence="6" type="ORF">HNR59_003233</name>
</gene>
<keyword evidence="4 6" id="KW-0067">ATP-binding</keyword>
<comment type="similarity">
    <text evidence="1">Belongs to the ABC transporter superfamily.</text>
</comment>
<reference evidence="6 7" key="1">
    <citation type="submission" date="2020-08" db="EMBL/GenBank/DDBJ databases">
        <title>Genomic Encyclopedia of Type Strains, Phase IV (KMG-IV): sequencing the most valuable type-strain genomes for metagenomic binning, comparative biology and taxonomic classification.</title>
        <authorList>
            <person name="Goeker M."/>
        </authorList>
    </citation>
    <scope>NUCLEOTIDE SEQUENCE [LARGE SCALE GENOMIC DNA]</scope>
    <source>
        <strain evidence="6 7">DSM 11099</strain>
    </source>
</reference>
<keyword evidence="2" id="KW-0813">Transport</keyword>
<evidence type="ECO:0000256" key="3">
    <source>
        <dbReference type="ARBA" id="ARBA00022741"/>
    </source>
</evidence>
<dbReference type="RefSeq" id="WP_183832031.1">
    <property type="nucleotide sequence ID" value="NZ_JACHEU010000003.1"/>
</dbReference>
<evidence type="ECO:0000259" key="5">
    <source>
        <dbReference type="PROSITE" id="PS50893"/>
    </source>
</evidence>
<dbReference type="GO" id="GO:1903806">
    <property type="term" value="P:L-isoleucine import across plasma membrane"/>
    <property type="evidence" value="ECO:0007669"/>
    <property type="project" value="TreeGrafter"/>
</dbReference>
<evidence type="ECO:0000256" key="2">
    <source>
        <dbReference type="ARBA" id="ARBA00022448"/>
    </source>
</evidence>
<dbReference type="GO" id="GO:0015192">
    <property type="term" value="F:L-phenylalanine transmembrane transporter activity"/>
    <property type="evidence" value="ECO:0007669"/>
    <property type="project" value="TreeGrafter"/>
</dbReference>
<dbReference type="Pfam" id="PF12399">
    <property type="entry name" value="BCA_ABC_TP_C"/>
    <property type="match status" value="1"/>
</dbReference>
<keyword evidence="7" id="KW-1185">Reference proteome</keyword>
<dbReference type="Pfam" id="PF00005">
    <property type="entry name" value="ABC_tran"/>
    <property type="match status" value="1"/>
</dbReference>
<dbReference type="SMART" id="SM00382">
    <property type="entry name" value="AAA"/>
    <property type="match status" value="1"/>
</dbReference>
<dbReference type="CDD" id="cd03219">
    <property type="entry name" value="ABC_Mj1267_LivG_branched"/>
    <property type="match status" value="1"/>
</dbReference>
<dbReference type="GO" id="GO:0005524">
    <property type="term" value="F:ATP binding"/>
    <property type="evidence" value="ECO:0007669"/>
    <property type="project" value="UniProtKB-KW"/>
</dbReference>
<dbReference type="Gene3D" id="3.40.50.300">
    <property type="entry name" value="P-loop containing nucleotide triphosphate hydrolases"/>
    <property type="match status" value="1"/>
</dbReference>
<dbReference type="GO" id="GO:1903805">
    <property type="term" value="P:L-valine import across plasma membrane"/>
    <property type="evidence" value="ECO:0007669"/>
    <property type="project" value="TreeGrafter"/>
</dbReference>
<evidence type="ECO:0000256" key="4">
    <source>
        <dbReference type="ARBA" id="ARBA00022840"/>
    </source>
</evidence>
<dbReference type="PANTHER" id="PTHR45772">
    <property type="entry name" value="CONSERVED COMPONENT OF ABC TRANSPORTER FOR NATURAL AMINO ACIDS-RELATED"/>
    <property type="match status" value="1"/>
</dbReference>
<organism evidence="6 7">
    <name type="scientific">Aquamicrobium lusatiense</name>
    <dbReference type="NCBI Taxonomy" id="89772"/>
    <lineage>
        <taxon>Bacteria</taxon>
        <taxon>Pseudomonadati</taxon>
        <taxon>Pseudomonadota</taxon>
        <taxon>Alphaproteobacteria</taxon>
        <taxon>Hyphomicrobiales</taxon>
        <taxon>Phyllobacteriaceae</taxon>
        <taxon>Aquamicrobium</taxon>
    </lineage>
</organism>
<dbReference type="GO" id="GO:0015808">
    <property type="term" value="P:L-alanine transport"/>
    <property type="evidence" value="ECO:0007669"/>
    <property type="project" value="TreeGrafter"/>
</dbReference>
<sequence>MLRLEHLVKRFGGLTATDDVSLNFPAGSLSAIIGPNGAGKTTLFNQITGHLVPTSGRIRLENEDITGLKPAAIVRKGIGRAFQIASIFPSMTVREALAAAVTAHRRATFSLGSAFPRRDIADRTDELLGLLGMEDVAERISGQISHGDQKLLDVGLALALEPKVLLLDEPAAGMGPEERWQMMATVQRLWKSANMTLIFIEHDIELVFRTAEVIHVLRYGAVLASGTPDEIRGHPDVIEAYLGRETVEETA</sequence>
<dbReference type="GO" id="GO:0042941">
    <property type="term" value="P:D-alanine transmembrane transport"/>
    <property type="evidence" value="ECO:0007669"/>
    <property type="project" value="TreeGrafter"/>
</dbReference>
<dbReference type="AlphaFoldDB" id="A0A7W9S4X5"/>
<name>A0A7W9S4X5_9HYPH</name>
<proteinExistence type="inferred from homology"/>
<dbReference type="InterPro" id="IPR003439">
    <property type="entry name" value="ABC_transporter-like_ATP-bd"/>
</dbReference>
<keyword evidence="3" id="KW-0547">Nucleotide-binding</keyword>
<dbReference type="Proteomes" id="UP000533306">
    <property type="component" value="Unassembled WGS sequence"/>
</dbReference>
<dbReference type="GO" id="GO:0005886">
    <property type="term" value="C:plasma membrane"/>
    <property type="evidence" value="ECO:0007669"/>
    <property type="project" value="TreeGrafter"/>
</dbReference>
<dbReference type="InterPro" id="IPR003593">
    <property type="entry name" value="AAA+_ATPase"/>
</dbReference>
<comment type="caution">
    <text evidence="6">The sequence shown here is derived from an EMBL/GenBank/DDBJ whole genome shotgun (WGS) entry which is preliminary data.</text>
</comment>
<dbReference type="SUPFAM" id="SSF52540">
    <property type="entry name" value="P-loop containing nucleoside triphosphate hydrolases"/>
    <property type="match status" value="1"/>
</dbReference>
<evidence type="ECO:0000313" key="6">
    <source>
        <dbReference type="EMBL" id="MBB6013839.1"/>
    </source>
</evidence>
<evidence type="ECO:0000313" key="7">
    <source>
        <dbReference type="Proteomes" id="UP000533306"/>
    </source>
</evidence>
<accession>A0A7W9S4X5</accession>
<dbReference type="InterPro" id="IPR017871">
    <property type="entry name" value="ABC_transporter-like_CS"/>
</dbReference>
<dbReference type="InterPro" id="IPR027417">
    <property type="entry name" value="P-loop_NTPase"/>
</dbReference>
<dbReference type="GO" id="GO:0015188">
    <property type="term" value="F:L-isoleucine transmembrane transporter activity"/>
    <property type="evidence" value="ECO:0007669"/>
    <property type="project" value="TreeGrafter"/>
</dbReference>
<dbReference type="PROSITE" id="PS00211">
    <property type="entry name" value="ABC_TRANSPORTER_1"/>
    <property type="match status" value="1"/>
</dbReference>
<protein>
    <submittedName>
        <fullName evidence="6">Branched-chain amino acid transport system ATP-binding protein</fullName>
    </submittedName>
</protein>
<dbReference type="InterPro" id="IPR032823">
    <property type="entry name" value="BCA_ABC_TP_C"/>
</dbReference>
<dbReference type="GO" id="GO:0016887">
    <property type="term" value="F:ATP hydrolysis activity"/>
    <property type="evidence" value="ECO:0007669"/>
    <property type="project" value="InterPro"/>
</dbReference>
<feature type="domain" description="ABC transporter" evidence="5">
    <location>
        <begin position="2"/>
        <end position="244"/>
    </location>
</feature>
<dbReference type="PANTHER" id="PTHR45772:SF7">
    <property type="entry name" value="AMINO ACID ABC TRANSPORTER ATP-BINDING PROTEIN"/>
    <property type="match status" value="1"/>
</dbReference>
<dbReference type="EMBL" id="JACHEU010000003">
    <property type="protein sequence ID" value="MBB6013839.1"/>
    <property type="molecule type" value="Genomic_DNA"/>
</dbReference>
<dbReference type="GO" id="GO:0005304">
    <property type="term" value="F:L-valine transmembrane transporter activity"/>
    <property type="evidence" value="ECO:0007669"/>
    <property type="project" value="TreeGrafter"/>
</dbReference>
<evidence type="ECO:0000256" key="1">
    <source>
        <dbReference type="ARBA" id="ARBA00005417"/>
    </source>
</evidence>
<dbReference type="InterPro" id="IPR051120">
    <property type="entry name" value="ABC_AA/LPS_Transport"/>
</dbReference>